<organism evidence="3 4">
    <name type="scientific">Candidatus Vogelbacteria bacterium CG10_big_fil_rev_8_21_14_0_10_45_14</name>
    <dbReference type="NCBI Taxonomy" id="1975042"/>
    <lineage>
        <taxon>Bacteria</taxon>
        <taxon>Candidatus Vogeliibacteriota</taxon>
    </lineage>
</organism>
<keyword evidence="1" id="KW-0819">tRNA processing</keyword>
<dbReference type="Pfam" id="PF01702">
    <property type="entry name" value="TGT"/>
    <property type="match status" value="1"/>
</dbReference>
<name>A0A2H0RJ22_9BACT</name>
<dbReference type="PANTHER" id="PTHR46499:SF1">
    <property type="entry name" value="QUEUINE TRNA-RIBOSYLTRANSFERASE"/>
    <property type="match status" value="1"/>
</dbReference>
<dbReference type="SUPFAM" id="SSF51713">
    <property type="entry name" value="tRNA-guanine transglycosylase"/>
    <property type="match status" value="1"/>
</dbReference>
<proteinExistence type="predicted"/>
<reference evidence="3 4" key="1">
    <citation type="submission" date="2017-09" db="EMBL/GenBank/DDBJ databases">
        <title>Depth-based differentiation of microbial function through sediment-hosted aquifers and enrichment of novel symbionts in the deep terrestrial subsurface.</title>
        <authorList>
            <person name="Probst A.J."/>
            <person name="Ladd B."/>
            <person name="Jarett J.K."/>
            <person name="Geller-Mcgrath D.E."/>
            <person name="Sieber C.M."/>
            <person name="Emerson J.B."/>
            <person name="Anantharaman K."/>
            <person name="Thomas B.C."/>
            <person name="Malmstrom R."/>
            <person name="Stieglmeier M."/>
            <person name="Klingl A."/>
            <person name="Woyke T."/>
            <person name="Ryan C.M."/>
            <person name="Banfield J.F."/>
        </authorList>
    </citation>
    <scope>NUCLEOTIDE SEQUENCE [LARGE SCALE GENOMIC DNA]</scope>
    <source>
        <strain evidence="3">CG10_big_fil_rev_8_21_14_0_10_45_14</strain>
    </source>
</reference>
<dbReference type="AlphaFoldDB" id="A0A2H0RJ22"/>
<evidence type="ECO:0000313" key="4">
    <source>
        <dbReference type="Proteomes" id="UP000230833"/>
    </source>
</evidence>
<protein>
    <submittedName>
        <fullName evidence="3">tRNA-guanine(34) transglycosylase</fullName>
    </submittedName>
</protein>
<dbReference type="InterPro" id="IPR036511">
    <property type="entry name" value="TGT-like_sf"/>
</dbReference>
<dbReference type="GO" id="GO:0008616">
    <property type="term" value="P:tRNA queuosine(34) biosynthetic process"/>
    <property type="evidence" value="ECO:0007669"/>
    <property type="project" value="TreeGrafter"/>
</dbReference>
<evidence type="ECO:0000259" key="2">
    <source>
        <dbReference type="Pfam" id="PF01702"/>
    </source>
</evidence>
<evidence type="ECO:0000313" key="3">
    <source>
        <dbReference type="EMBL" id="PIR46440.1"/>
    </source>
</evidence>
<accession>A0A2H0RJ22</accession>
<dbReference type="Gene3D" id="3.20.20.105">
    <property type="entry name" value="Queuine tRNA-ribosyltransferase-like"/>
    <property type="match status" value="1"/>
</dbReference>
<dbReference type="InterPro" id="IPR002616">
    <property type="entry name" value="tRNA_ribo_trans-like"/>
</dbReference>
<sequence length="225" mass="25496">PHAGTKYQREALDRTHAWALRSLSAHKKIGKAGSTATELWGIVQGGREIELREKSAKIIGAMNFDGFGIGGSFDKEDVGEVVACVNRLLPEELPRHFLGIGEPLDILKAVENGCDMFDCVLPTRWGRNGTLMTRYGRMSIENAEFRSDFTPIEDDCSCYSCLHFTRSYLHHLFRAKEMLASTLATIHNLRFMMSFMEEVRSAIREKNYTNFKEKFIASYSKVKTS</sequence>
<dbReference type="PANTHER" id="PTHR46499">
    <property type="entry name" value="QUEUINE TRNA-RIBOSYLTRANSFERASE"/>
    <property type="match status" value="1"/>
</dbReference>
<dbReference type="InterPro" id="IPR050076">
    <property type="entry name" value="ArchSynthase1/Queuine_TRR"/>
</dbReference>
<dbReference type="GO" id="GO:0005829">
    <property type="term" value="C:cytosol"/>
    <property type="evidence" value="ECO:0007669"/>
    <property type="project" value="TreeGrafter"/>
</dbReference>
<evidence type="ECO:0000256" key="1">
    <source>
        <dbReference type="ARBA" id="ARBA00022694"/>
    </source>
</evidence>
<comment type="caution">
    <text evidence="3">The sequence shown here is derived from an EMBL/GenBank/DDBJ whole genome shotgun (WGS) entry which is preliminary data.</text>
</comment>
<feature type="domain" description="tRNA-guanine(15) transglycosylase-like" evidence="2">
    <location>
        <begin position="3"/>
        <end position="220"/>
    </location>
</feature>
<dbReference type="NCBIfam" id="TIGR00449">
    <property type="entry name" value="tgt_general"/>
    <property type="match status" value="1"/>
</dbReference>
<dbReference type="EMBL" id="PCYL01000045">
    <property type="protein sequence ID" value="PIR46440.1"/>
    <property type="molecule type" value="Genomic_DNA"/>
</dbReference>
<gene>
    <name evidence="3" type="ORF">COV07_04205</name>
</gene>
<dbReference type="Proteomes" id="UP000230833">
    <property type="component" value="Unassembled WGS sequence"/>
</dbReference>
<feature type="non-terminal residue" evidence="3">
    <location>
        <position position="1"/>
    </location>
</feature>